<feature type="compositionally biased region" description="Low complexity" evidence="1">
    <location>
        <begin position="840"/>
        <end position="849"/>
    </location>
</feature>
<evidence type="ECO:0000313" key="3">
    <source>
        <dbReference type="Proteomes" id="UP001159363"/>
    </source>
</evidence>
<feature type="region of interest" description="Disordered" evidence="1">
    <location>
        <begin position="808"/>
        <end position="849"/>
    </location>
</feature>
<gene>
    <name evidence="2" type="ORF">PR048_024918</name>
</gene>
<accession>A0ABQ9GPW1</accession>
<name>A0ABQ9GPW1_9NEOP</name>
<evidence type="ECO:0000313" key="2">
    <source>
        <dbReference type="EMBL" id="KAJ8874077.1"/>
    </source>
</evidence>
<evidence type="ECO:0008006" key="4">
    <source>
        <dbReference type="Google" id="ProtNLM"/>
    </source>
</evidence>
<keyword evidence="3" id="KW-1185">Reference proteome</keyword>
<proteinExistence type="predicted"/>
<protein>
    <recommendedName>
        <fullName evidence="4">DDE-1 domain-containing protein</fullName>
    </recommendedName>
</protein>
<sequence length="969" mass="108596">MRLCTPLYEPGSTLQSRAITYRNVDVAQTPLQRARKTAGELTRKQGNDRVRRRAPTRVVGLEEPHHGPVTRGGRCIGCAAFESRIARNSLRYQVQPSPRGKQLCHRRVSGMLSGRVVPQRSRSYMCTVTYHLSLRGTHLRHCSISGMLSGHAVPQRSRSYMCTVTYNLSLRGTHLRHCSISGMLSGHEVPQRSRSYMCTVTYNLSLRGTHLRHRSIPGMLSGHAVPQRHCSYVCSDTYKPSLRGTHLRCRSGSARTLSTELKAVDCCQNVSNPTCVPSPFNGSRLSRAAHTAEPFARRNNFFSTAAPIVADSRSTLASWTMEVTAHEPAPPRSCRGQISGYLLDTFVLFGGGMVEGVRVAEGKGGKKRRIGGRGSQKWEEPTAIFYPEEEETMIERRNGVVVDSIRTCTFSDLLHEALVTGLVSDWLLDTAKDFQSAGSPVADRQYSFVDVPVMSRVARSSLRIGTMRINDTQRGKRKYAIRLMDRDDPFNLYIADVPLLEQTLSVQIGYLSDDWSPSSAEPEEKLITIREACKNINVKFATLVRHLNAFKASGTENIKYEANYYITKVISETTFKKASSSRETSFNKTNVGMYFDNLEDVHKCFGSFPSERIWNQDEIGITTVQNPSKMVALKGAKQVGSVTSSERNMGSWYRCPPMESHTPNYGNFKEFMLKGACEGIIDGANPYDWFNEELHLKFMEHFIKRTKPTREEHLASEARVVIFTFPPHTSHKLQPLNRAVYFPFKAYYYQGVEVLLINNRGKTVDFYTFTLSNITSGIKKLGIFPLDRGVFNNNDYLPSYVTDHPASNSVKVTSHSGEDKSSSSKRNERNSFEKSILGPSKSASESSPVSRVQNENVDLKMALSASCEKSEARALWWRFCPAAGRRRLLTGFLCLSRSFSLFLSLSLSHPLPLLRIPVIQIPEFVSPAKKQIRGQAILFHPVRSTLVSAFVHFVYPDVALPLAANGMLL</sequence>
<feature type="compositionally biased region" description="Basic and acidic residues" evidence="1">
    <location>
        <begin position="816"/>
        <end position="832"/>
    </location>
</feature>
<evidence type="ECO:0000256" key="1">
    <source>
        <dbReference type="SAM" id="MobiDB-lite"/>
    </source>
</evidence>
<dbReference type="EMBL" id="JARBHB010000010">
    <property type="protein sequence ID" value="KAJ8874077.1"/>
    <property type="molecule type" value="Genomic_DNA"/>
</dbReference>
<dbReference type="Proteomes" id="UP001159363">
    <property type="component" value="Chromosome 9"/>
</dbReference>
<reference evidence="2 3" key="1">
    <citation type="submission" date="2023-02" db="EMBL/GenBank/DDBJ databases">
        <title>LHISI_Scaffold_Assembly.</title>
        <authorList>
            <person name="Stuart O.P."/>
            <person name="Cleave R."/>
            <person name="Magrath M.J.L."/>
            <person name="Mikheyev A.S."/>
        </authorList>
    </citation>
    <scope>NUCLEOTIDE SEQUENCE [LARGE SCALE GENOMIC DNA]</scope>
    <source>
        <strain evidence="2">Daus_M_001</strain>
        <tissue evidence="2">Leg muscle</tissue>
    </source>
</reference>
<comment type="caution">
    <text evidence="2">The sequence shown here is derived from an EMBL/GenBank/DDBJ whole genome shotgun (WGS) entry which is preliminary data.</text>
</comment>
<organism evidence="2 3">
    <name type="scientific">Dryococelus australis</name>
    <dbReference type="NCBI Taxonomy" id="614101"/>
    <lineage>
        <taxon>Eukaryota</taxon>
        <taxon>Metazoa</taxon>
        <taxon>Ecdysozoa</taxon>
        <taxon>Arthropoda</taxon>
        <taxon>Hexapoda</taxon>
        <taxon>Insecta</taxon>
        <taxon>Pterygota</taxon>
        <taxon>Neoptera</taxon>
        <taxon>Polyneoptera</taxon>
        <taxon>Phasmatodea</taxon>
        <taxon>Verophasmatodea</taxon>
        <taxon>Anareolatae</taxon>
        <taxon>Phasmatidae</taxon>
        <taxon>Eurycanthinae</taxon>
        <taxon>Dryococelus</taxon>
    </lineage>
</organism>